<accession>A0A2A6FRI0</accession>
<evidence type="ECO:0000313" key="2">
    <source>
        <dbReference type="EMBL" id="PDQ35023.1"/>
    </source>
</evidence>
<name>A0A2A6FRI0_9MICO</name>
<comment type="caution">
    <text evidence="2">The sequence shown here is derived from an EMBL/GenBank/DDBJ whole genome shotgun (WGS) entry which is preliminary data.</text>
</comment>
<evidence type="ECO:0000256" key="1">
    <source>
        <dbReference type="SAM" id="MobiDB-lite"/>
    </source>
</evidence>
<reference evidence="3" key="1">
    <citation type="submission" date="2017-03" db="EMBL/GenBank/DDBJ databases">
        <authorList>
            <person name="Lund M.B."/>
        </authorList>
    </citation>
    <scope>NUCLEOTIDE SEQUENCE [LARGE SCALE GENOMIC DNA]</scope>
</reference>
<dbReference type="AlphaFoldDB" id="A0A2A6FRI0"/>
<evidence type="ECO:0000313" key="3">
    <source>
        <dbReference type="Proteomes" id="UP000219994"/>
    </source>
</evidence>
<gene>
    <name evidence="2" type="ORF">B5766_08555</name>
</gene>
<organism evidence="2 3">
    <name type="scientific">Candidatus Lumbricidiphila eiseniae</name>
    <dbReference type="NCBI Taxonomy" id="1969409"/>
    <lineage>
        <taxon>Bacteria</taxon>
        <taxon>Bacillati</taxon>
        <taxon>Actinomycetota</taxon>
        <taxon>Actinomycetes</taxon>
        <taxon>Micrococcales</taxon>
        <taxon>Microbacteriaceae</taxon>
        <taxon>Candidatus Lumbricidiphila</taxon>
    </lineage>
</organism>
<feature type="compositionally biased region" description="Polar residues" evidence="1">
    <location>
        <begin position="42"/>
        <end position="51"/>
    </location>
</feature>
<sequence length="64" mass="7070">MTEEELQEIITEINNQPRQHLDQAAPAETYQHHTQPHHHSVALQTRTQGSISGADVESVPGGFA</sequence>
<proteinExistence type="predicted"/>
<dbReference type="Proteomes" id="UP000219994">
    <property type="component" value="Unassembled WGS sequence"/>
</dbReference>
<feature type="region of interest" description="Disordered" evidence="1">
    <location>
        <begin position="13"/>
        <end position="64"/>
    </location>
</feature>
<protein>
    <submittedName>
        <fullName evidence="2">Uncharacterized protein</fullName>
    </submittedName>
</protein>
<dbReference type="EMBL" id="NAEP01000042">
    <property type="protein sequence ID" value="PDQ35023.1"/>
    <property type="molecule type" value="Genomic_DNA"/>
</dbReference>